<sequence>MSGDDGSDPAGAQDPRLAKPYQLYQDALWDAGSDELSTTEMAVALCYANHAHKPPYDRAWLTDRRLMQQCKIRSAGTVGRIRDSLVNKGWLTPLHPATGTPLAYQQAKALQRRRKTLPYLLIRPAAPLPTAAMHTGETTAPTSGADESKAAAMSRSNGTTAPIGEADCSADRSTLSSPPCEPCSVPGSADTSQSDRELAAFTKTLMAAYGATADEVHAVLTDAEHDGIRNLTAWMNSDAGRQDIPRRLVRRRRQRAPAAAARARGNRAAIEACQWCDHNGHLDHGDLVRRCDHTDPPAPPPAGTEDHRTAAEILAELRKKWRG</sequence>
<feature type="region of interest" description="Disordered" evidence="1">
    <location>
        <begin position="130"/>
        <end position="195"/>
    </location>
</feature>
<dbReference type="EMBL" id="SMKU01000519">
    <property type="protein sequence ID" value="TDD62773.1"/>
    <property type="molecule type" value="Genomic_DNA"/>
</dbReference>
<dbReference type="RefSeq" id="WP_131903386.1">
    <property type="nucleotide sequence ID" value="NZ_SMKU01000519.1"/>
</dbReference>
<accession>A0A4R4ZUG5</accession>
<keyword evidence="3" id="KW-1185">Reference proteome</keyword>
<gene>
    <name evidence="2" type="ORF">E1298_44395</name>
</gene>
<evidence type="ECO:0000313" key="2">
    <source>
        <dbReference type="EMBL" id="TDD62773.1"/>
    </source>
</evidence>
<reference evidence="2 3" key="1">
    <citation type="submission" date="2019-03" db="EMBL/GenBank/DDBJ databases">
        <title>Draft genome sequences of novel Actinobacteria.</title>
        <authorList>
            <person name="Sahin N."/>
            <person name="Ay H."/>
            <person name="Saygin H."/>
        </authorList>
    </citation>
    <scope>NUCLEOTIDE SEQUENCE [LARGE SCALE GENOMIC DNA]</scope>
    <source>
        <strain evidence="2 3">H3C3</strain>
    </source>
</reference>
<evidence type="ECO:0000313" key="3">
    <source>
        <dbReference type="Proteomes" id="UP000294513"/>
    </source>
</evidence>
<proteinExistence type="predicted"/>
<dbReference type="AlphaFoldDB" id="A0A4R4ZUG5"/>
<evidence type="ECO:0000256" key="1">
    <source>
        <dbReference type="SAM" id="MobiDB-lite"/>
    </source>
</evidence>
<comment type="caution">
    <text evidence="2">The sequence shown here is derived from an EMBL/GenBank/DDBJ whole genome shotgun (WGS) entry which is preliminary data.</text>
</comment>
<dbReference type="Proteomes" id="UP000294513">
    <property type="component" value="Unassembled WGS sequence"/>
</dbReference>
<protein>
    <submittedName>
        <fullName evidence="2">Uncharacterized protein</fullName>
    </submittedName>
</protein>
<organism evidence="2 3">
    <name type="scientific">Actinomadura rubrisoli</name>
    <dbReference type="NCBI Taxonomy" id="2530368"/>
    <lineage>
        <taxon>Bacteria</taxon>
        <taxon>Bacillati</taxon>
        <taxon>Actinomycetota</taxon>
        <taxon>Actinomycetes</taxon>
        <taxon>Streptosporangiales</taxon>
        <taxon>Thermomonosporaceae</taxon>
        <taxon>Actinomadura</taxon>
    </lineage>
</organism>
<name>A0A4R4ZUG5_9ACTN</name>